<evidence type="ECO:0000313" key="1">
    <source>
        <dbReference type="EMBL" id="AHM03520.1"/>
    </source>
</evidence>
<name>W8SLW3_9RHOB</name>
<keyword evidence="2" id="KW-1185">Reference proteome</keyword>
<protein>
    <submittedName>
        <fullName evidence="1">Uncharacterized protein</fullName>
    </submittedName>
</protein>
<dbReference type="HOGENOM" id="CLU_2809749_0_0_5"/>
<dbReference type="STRING" id="1294273.roselon_01123"/>
<accession>W8SLW3</accession>
<dbReference type="Proteomes" id="UP000019593">
    <property type="component" value="Chromosome"/>
</dbReference>
<proteinExistence type="predicted"/>
<dbReference type="AlphaFoldDB" id="W8SLW3"/>
<dbReference type="PATRIC" id="fig|1294273.3.peg.1101"/>
<organism evidence="1 2">
    <name type="scientific">Roseicyclus elongatus DSM 19469</name>
    <dbReference type="NCBI Taxonomy" id="1294273"/>
    <lineage>
        <taxon>Bacteria</taxon>
        <taxon>Pseudomonadati</taxon>
        <taxon>Pseudomonadota</taxon>
        <taxon>Alphaproteobacteria</taxon>
        <taxon>Rhodobacterales</taxon>
        <taxon>Roseobacteraceae</taxon>
        <taxon>Roseicyclus</taxon>
    </lineage>
</organism>
<sequence length="67" mass="7511">MGLAPRRDCAYIAHISGAVWLRSESTTGKEQRAARPFFCVRNLTRDGMTDLIAKTAIDRRMAESSRP</sequence>
<evidence type="ECO:0000313" key="2">
    <source>
        <dbReference type="Proteomes" id="UP000019593"/>
    </source>
</evidence>
<dbReference type="KEGG" id="red:roselon_01123"/>
<reference evidence="1 2" key="1">
    <citation type="submission" date="2013-03" db="EMBL/GenBank/DDBJ databases">
        <authorList>
            <person name="Fiebig A."/>
            <person name="Goeker M."/>
            <person name="Klenk H.-P.P."/>
        </authorList>
    </citation>
    <scope>NUCLEOTIDE SEQUENCE [LARGE SCALE GENOMIC DNA]</scope>
    <source>
        <strain evidence="2">DSM 19469</strain>
    </source>
</reference>
<dbReference type="EMBL" id="CP004372">
    <property type="protein sequence ID" value="AHM03520.1"/>
    <property type="molecule type" value="Genomic_DNA"/>
</dbReference>
<gene>
    <name evidence="1" type="ORF">roselon_01123</name>
</gene>